<dbReference type="InterPro" id="IPR002076">
    <property type="entry name" value="ELO_fam"/>
</dbReference>
<reference evidence="10" key="4">
    <citation type="submission" date="2019-03" db="UniProtKB">
        <authorList>
            <consortium name="EnsemblPlants"/>
        </authorList>
    </citation>
    <scope>IDENTIFICATION</scope>
</reference>
<evidence type="ECO:0000256" key="5">
    <source>
        <dbReference type="ARBA" id="ARBA00022832"/>
    </source>
</evidence>
<evidence type="ECO:0000256" key="3">
    <source>
        <dbReference type="ARBA" id="ARBA00022679"/>
    </source>
</evidence>
<keyword evidence="9" id="KW-0275">Fatty acid biosynthesis</keyword>
<evidence type="ECO:0000256" key="6">
    <source>
        <dbReference type="ARBA" id="ARBA00022989"/>
    </source>
</evidence>
<keyword evidence="6" id="KW-1133">Transmembrane helix</keyword>
<evidence type="ECO:0000256" key="7">
    <source>
        <dbReference type="ARBA" id="ARBA00023098"/>
    </source>
</evidence>
<accession>A0A453SB24</accession>
<comment type="subcellular location">
    <subcellularLocation>
        <location evidence="1">Membrane</location>
        <topology evidence="1">Multi-pass membrane protein</topology>
    </subcellularLocation>
</comment>
<reference evidence="10" key="5">
    <citation type="journal article" date="2021" name="G3 (Bethesda)">
        <title>Aegilops tauschii genome assembly Aet v5.0 features greater sequence contiguity and improved annotation.</title>
        <authorList>
            <person name="Wang L."/>
            <person name="Zhu T."/>
            <person name="Rodriguez J.C."/>
            <person name="Deal K.R."/>
            <person name="Dubcovsky J."/>
            <person name="McGuire P.E."/>
            <person name="Lux T."/>
            <person name="Spannagl M."/>
            <person name="Mayer K.F.X."/>
            <person name="Baldrich P."/>
            <person name="Meyers B.C."/>
            <person name="Huo N."/>
            <person name="Gu Y.Q."/>
            <person name="Zhou H."/>
            <person name="Devos K.M."/>
            <person name="Bennetzen J.L."/>
            <person name="Unver T."/>
            <person name="Budak H."/>
            <person name="Gulick P.J."/>
            <person name="Galiba G."/>
            <person name="Kalapos B."/>
            <person name="Nelson D.R."/>
            <person name="Li P."/>
            <person name="You F.M."/>
            <person name="Luo M.C."/>
            <person name="Dvorak J."/>
        </authorList>
    </citation>
    <scope>NUCLEOTIDE SEQUENCE [LARGE SCALE GENOMIC DNA]</scope>
    <source>
        <strain evidence="10">cv. AL8/78</strain>
    </source>
</reference>
<evidence type="ECO:0000256" key="2">
    <source>
        <dbReference type="ARBA" id="ARBA00022516"/>
    </source>
</evidence>
<keyword evidence="8" id="KW-0472">Membrane</keyword>
<reference evidence="11" key="2">
    <citation type="journal article" date="2017" name="Nat. Plants">
        <title>The Aegilops tauschii genome reveals multiple impacts of transposons.</title>
        <authorList>
            <person name="Zhao G."/>
            <person name="Zou C."/>
            <person name="Li K."/>
            <person name="Wang K."/>
            <person name="Li T."/>
            <person name="Gao L."/>
            <person name="Zhang X."/>
            <person name="Wang H."/>
            <person name="Yang Z."/>
            <person name="Liu X."/>
            <person name="Jiang W."/>
            <person name="Mao L."/>
            <person name="Kong X."/>
            <person name="Jiao Y."/>
            <person name="Jia J."/>
        </authorList>
    </citation>
    <scope>NUCLEOTIDE SEQUENCE [LARGE SCALE GENOMIC DNA]</scope>
    <source>
        <strain evidence="11">cv. AL8/78</strain>
    </source>
</reference>
<keyword evidence="3" id="KW-0808">Transferase</keyword>
<keyword evidence="5" id="KW-0276">Fatty acid metabolism</keyword>
<keyword evidence="11" id="KW-1185">Reference proteome</keyword>
<dbReference type="GO" id="GO:0006633">
    <property type="term" value="P:fatty acid biosynthetic process"/>
    <property type="evidence" value="ECO:0007669"/>
    <property type="project" value="UniProtKB-KW"/>
</dbReference>
<protein>
    <submittedName>
        <fullName evidence="10">Uncharacterized protein</fullName>
    </submittedName>
</protein>
<dbReference type="Proteomes" id="UP000015105">
    <property type="component" value="Chromosome 7D"/>
</dbReference>
<dbReference type="EnsemblPlants" id="AET7Gv20877100.3">
    <property type="protein sequence ID" value="AET7Gv20877100.3"/>
    <property type="gene ID" value="AET7Gv20877100"/>
</dbReference>
<reference evidence="10" key="3">
    <citation type="journal article" date="2017" name="Nature">
        <title>Genome sequence of the progenitor of the wheat D genome Aegilops tauschii.</title>
        <authorList>
            <person name="Luo M.C."/>
            <person name="Gu Y.Q."/>
            <person name="Puiu D."/>
            <person name="Wang H."/>
            <person name="Twardziok S.O."/>
            <person name="Deal K.R."/>
            <person name="Huo N."/>
            <person name="Zhu T."/>
            <person name="Wang L."/>
            <person name="Wang Y."/>
            <person name="McGuire P.E."/>
            <person name="Liu S."/>
            <person name="Long H."/>
            <person name="Ramasamy R.K."/>
            <person name="Rodriguez J.C."/>
            <person name="Van S.L."/>
            <person name="Yuan L."/>
            <person name="Wang Z."/>
            <person name="Xia Z."/>
            <person name="Xiao L."/>
            <person name="Anderson O.D."/>
            <person name="Ouyang S."/>
            <person name="Liang Y."/>
            <person name="Zimin A.V."/>
            <person name="Pertea G."/>
            <person name="Qi P."/>
            <person name="Bennetzen J.L."/>
            <person name="Dai X."/>
            <person name="Dawson M.W."/>
            <person name="Muller H.G."/>
            <person name="Kugler K."/>
            <person name="Rivarola-Duarte L."/>
            <person name="Spannagl M."/>
            <person name="Mayer K.F.X."/>
            <person name="Lu F.H."/>
            <person name="Bevan M.W."/>
            <person name="Leroy P."/>
            <person name="Li P."/>
            <person name="You F.M."/>
            <person name="Sun Q."/>
            <person name="Liu Z."/>
            <person name="Lyons E."/>
            <person name="Wicker T."/>
            <person name="Salzberg S.L."/>
            <person name="Devos K.M."/>
            <person name="Dvorak J."/>
        </authorList>
    </citation>
    <scope>NUCLEOTIDE SEQUENCE [LARGE SCALE GENOMIC DNA]</scope>
    <source>
        <strain evidence="10">cv. AL8/78</strain>
    </source>
</reference>
<keyword evidence="7" id="KW-0443">Lipid metabolism</keyword>
<name>A0A453SB24_AEGTS</name>
<evidence type="ECO:0000313" key="11">
    <source>
        <dbReference type="Proteomes" id="UP000015105"/>
    </source>
</evidence>
<proteinExistence type="predicted"/>
<evidence type="ECO:0000313" key="10">
    <source>
        <dbReference type="EnsemblPlants" id="AET7Gv20877100.3"/>
    </source>
</evidence>
<sequence length="159" mass="17796">APDEAWRLPREGAALLRRAAAGVHGRSSFSSMAACCMDTDTWSWRRRSQTMPLRWLPCFPPGTRSSGCVFLSYAYYLSRYLHAARGVFAVLQRRRGVAARVFAHTPSVAMAFLWLEFSWSFQVLAILASTPAHAVDFGFQFWVDSVGLPLAPPDLDGRR</sequence>
<dbReference type="Pfam" id="PF01151">
    <property type="entry name" value="ELO"/>
    <property type="match status" value="1"/>
</dbReference>
<keyword evidence="2" id="KW-0444">Lipid biosynthesis</keyword>
<evidence type="ECO:0000256" key="1">
    <source>
        <dbReference type="ARBA" id="ARBA00004141"/>
    </source>
</evidence>
<evidence type="ECO:0000256" key="4">
    <source>
        <dbReference type="ARBA" id="ARBA00022692"/>
    </source>
</evidence>
<dbReference type="Gramene" id="AET7Gv20877100.3">
    <property type="protein sequence ID" value="AET7Gv20877100.3"/>
    <property type="gene ID" value="AET7Gv20877100"/>
</dbReference>
<dbReference type="GO" id="GO:0016020">
    <property type="term" value="C:membrane"/>
    <property type="evidence" value="ECO:0007669"/>
    <property type="project" value="UniProtKB-SubCell"/>
</dbReference>
<dbReference type="STRING" id="200361.A0A453SB24"/>
<dbReference type="GO" id="GO:0009922">
    <property type="term" value="F:fatty acid elongase activity"/>
    <property type="evidence" value="ECO:0007669"/>
    <property type="project" value="InterPro"/>
</dbReference>
<reference evidence="11" key="1">
    <citation type="journal article" date="2014" name="Science">
        <title>Ancient hybridizations among the ancestral genomes of bread wheat.</title>
        <authorList>
            <consortium name="International Wheat Genome Sequencing Consortium,"/>
            <person name="Marcussen T."/>
            <person name="Sandve S.R."/>
            <person name="Heier L."/>
            <person name="Spannagl M."/>
            <person name="Pfeifer M."/>
            <person name="Jakobsen K.S."/>
            <person name="Wulff B.B."/>
            <person name="Steuernagel B."/>
            <person name="Mayer K.F."/>
            <person name="Olsen O.A."/>
        </authorList>
    </citation>
    <scope>NUCLEOTIDE SEQUENCE [LARGE SCALE GENOMIC DNA]</scope>
    <source>
        <strain evidence="11">cv. AL8/78</strain>
    </source>
</reference>
<evidence type="ECO:0000256" key="9">
    <source>
        <dbReference type="ARBA" id="ARBA00023160"/>
    </source>
</evidence>
<keyword evidence="4" id="KW-0812">Transmembrane</keyword>
<organism evidence="10 11">
    <name type="scientific">Aegilops tauschii subsp. strangulata</name>
    <name type="common">Goatgrass</name>
    <dbReference type="NCBI Taxonomy" id="200361"/>
    <lineage>
        <taxon>Eukaryota</taxon>
        <taxon>Viridiplantae</taxon>
        <taxon>Streptophyta</taxon>
        <taxon>Embryophyta</taxon>
        <taxon>Tracheophyta</taxon>
        <taxon>Spermatophyta</taxon>
        <taxon>Magnoliopsida</taxon>
        <taxon>Liliopsida</taxon>
        <taxon>Poales</taxon>
        <taxon>Poaceae</taxon>
        <taxon>BOP clade</taxon>
        <taxon>Pooideae</taxon>
        <taxon>Triticodae</taxon>
        <taxon>Triticeae</taxon>
        <taxon>Triticinae</taxon>
        <taxon>Aegilops</taxon>
    </lineage>
</organism>
<evidence type="ECO:0000256" key="8">
    <source>
        <dbReference type="ARBA" id="ARBA00023136"/>
    </source>
</evidence>
<dbReference type="AlphaFoldDB" id="A0A453SB24"/>